<evidence type="ECO:0000256" key="2">
    <source>
        <dbReference type="ARBA" id="ARBA00023098"/>
    </source>
</evidence>
<dbReference type="InterPro" id="IPR014748">
    <property type="entry name" value="Enoyl-CoA_hydra_C"/>
</dbReference>
<keyword evidence="2" id="KW-0443">Lipid metabolism</keyword>
<comment type="similarity">
    <text evidence="1 4">Belongs to the enoyl-CoA hydratase/isomerase family.</text>
</comment>
<name>A0ABR9P3G9_9ACTN</name>
<evidence type="ECO:0000256" key="1">
    <source>
        <dbReference type="ARBA" id="ARBA00005254"/>
    </source>
</evidence>
<protein>
    <submittedName>
        <fullName evidence="6">Crotonase/enoyl-CoA hydratase family protein</fullName>
    </submittedName>
</protein>
<dbReference type="Pfam" id="PF00378">
    <property type="entry name" value="ECH_1"/>
    <property type="match status" value="1"/>
</dbReference>
<dbReference type="Proteomes" id="UP000806528">
    <property type="component" value="Unassembled WGS sequence"/>
</dbReference>
<reference evidence="6 7" key="1">
    <citation type="submission" date="2020-09" db="EMBL/GenBank/DDBJ databases">
        <title>Diversity and distribution of actinomycetes associated with coral in the coast of Hainan.</title>
        <authorList>
            <person name="Li F."/>
        </authorList>
    </citation>
    <scope>NUCLEOTIDE SEQUENCE [LARGE SCALE GENOMIC DNA]</scope>
    <source>
        <strain evidence="6 7">HNM0947</strain>
    </source>
</reference>
<accession>A0ABR9P3G9</accession>
<dbReference type="EMBL" id="JADBGI010000004">
    <property type="protein sequence ID" value="MBE2998280.1"/>
    <property type="molecule type" value="Genomic_DNA"/>
</dbReference>
<dbReference type="SUPFAM" id="SSF52096">
    <property type="entry name" value="ClpP/crotonase"/>
    <property type="match status" value="1"/>
</dbReference>
<dbReference type="PROSITE" id="PS00166">
    <property type="entry name" value="ENOYL_COA_HYDRATASE"/>
    <property type="match status" value="1"/>
</dbReference>
<dbReference type="InterPro" id="IPR001753">
    <property type="entry name" value="Enoyl-CoA_hydra/iso"/>
</dbReference>
<dbReference type="CDD" id="cd06558">
    <property type="entry name" value="crotonase-like"/>
    <property type="match status" value="1"/>
</dbReference>
<evidence type="ECO:0000256" key="4">
    <source>
        <dbReference type="RuleBase" id="RU003707"/>
    </source>
</evidence>
<dbReference type="Gene3D" id="1.10.12.10">
    <property type="entry name" value="Lyase 2-enoyl-coa Hydratase, Chain A, domain 2"/>
    <property type="match status" value="1"/>
</dbReference>
<gene>
    <name evidence="6" type="ORF">IDM40_06110</name>
</gene>
<evidence type="ECO:0000256" key="5">
    <source>
        <dbReference type="SAM" id="MobiDB-lite"/>
    </source>
</evidence>
<dbReference type="Gene3D" id="3.90.226.10">
    <property type="entry name" value="2-enoyl-CoA Hydratase, Chain A, domain 1"/>
    <property type="match status" value="1"/>
</dbReference>
<proteinExistence type="inferred from homology"/>
<dbReference type="NCBIfam" id="NF006100">
    <property type="entry name" value="PRK08252.1"/>
    <property type="match status" value="1"/>
</dbReference>
<feature type="compositionally biased region" description="Basic and acidic residues" evidence="5">
    <location>
        <begin position="249"/>
        <end position="260"/>
    </location>
</feature>
<feature type="compositionally biased region" description="Basic and acidic residues" evidence="5">
    <location>
        <begin position="224"/>
        <end position="233"/>
    </location>
</feature>
<keyword evidence="7" id="KW-1185">Reference proteome</keyword>
<dbReference type="PANTHER" id="PTHR11941">
    <property type="entry name" value="ENOYL-COA HYDRATASE-RELATED"/>
    <property type="match status" value="1"/>
</dbReference>
<dbReference type="InterPro" id="IPR029045">
    <property type="entry name" value="ClpP/crotonase-like_dom_sf"/>
</dbReference>
<organism evidence="6 7">
    <name type="scientific">Nocardiopsis coralli</name>
    <dbReference type="NCBI Taxonomy" id="2772213"/>
    <lineage>
        <taxon>Bacteria</taxon>
        <taxon>Bacillati</taxon>
        <taxon>Actinomycetota</taxon>
        <taxon>Actinomycetes</taxon>
        <taxon>Streptosporangiales</taxon>
        <taxon>Nocardiopsidaceae</taxon>
        <taxon>Nocardiopsis</taxon>
    </lineage>
</organism>
<feature type="region of interest" description="Disordered" evidence="5">
    <location>
        <begin position="224"/>
        <end position="260"/>
    </location>
</feature>
<dbReference type="PANTHER" id="PTHR11941:SF169">
    <property type="entry name" value="(7AS)-7A-METHYL-1,5-DIOXO-2,3,5,6,7,7A-HEXAHYDRO-1H-INDENE-CARBOXYL-COA HYDROLASE"/>
    <property type="match status" value="1"/>
</dbReference>
<keyword evidence="3" id="KW-0456">Lyase</keyword>
<evidence type="ECO:0000256" key="3">
    <source>
        <dbReference type="ARBA" id="ARBA00023239"/>
    </source>
</evidence>
<evidence type="ECO:0000313" key="7">
    <source>
        <dbReference type="Proteomes" id="UP000806528"/>
    </source>
</evidence>
<comment type="caution">
    <text evidence="6">The sequence shown here is derived from an EMBL/GenBank/DDBJ whole genome shotgun (WGS) entry which is preliminary data.</text>
</comment>
<dbReference type="RefSeq" id="WP_193120918.1">
    <property type="nucleotide sequence ID" value="NZ_JADBGI010000004.1"/>
</dbReference>
<evidence type="ECO:0000313" key="6">
    <source>
        <dbReference type="EMBL" id="MBE2998280.1"/>
    </source>
</evidence>
<dbReference type="InterPro" id="IPR018376">
    <property type="entry name" value="Enoyl-CoA_hyd/isom_CS"/>
</dbReference>
<sequence length="260" mass="28050">MARQDTDKNTVLTEEHGSVLVITFNRPEVRNAVDLGVAERLRDALDAFEARDDLAVAVLTGAGPTFCAGMDLKAYLRGERPSLPGRGFAGITERPPEKPVVAAVEGHALAGGFEVVLSCDLVVAARGARMGLPEVKLGLAAAAGGLQRLPERIPANVAAEWILTGGTYDAERAHELGLVNVLTEKGGTLPAAMELAQRIAANGPLSVRASKQVLREYRGWPEEERWERQRRITDPVLTSEDAQEGARSFAEKRDPVWKGR</sequence>